<protein>
    <recommendedName>
        <fullName evidence="3">Reverse transcriptase Ty1/copia-type domain-containing protein</fullName>
    </recommendedName>
</protein>
<evidence type="ECO:0000313" key="2">
    <source>
        <dbReference type="Proteomes" id="UP000765509"/>
    </source>
</evidence>
<evidence type="ECO:0000313" key="1">
    <source>
        <dbReference type="EMBL" id="MBW0510001.1"/>
    </source>
</evidence>
<dbReference type="AlphaFoldDB" id="A0A9Q3DSW7"/>
<sequence>MAQHSMAPTEVHWNRLDHVVGYLLKTCNHRLRLRPGKVSLNLWGGDLKRLQTGFMLKLGNAPILWCSKRQGVVALSTCALEYVALSGSTQHLDHLFIIKLFNSN</sequence>
<reference evidence="1" key="1">
    <citation type="submission" date="2021-03" db="EMBL/GenBank/DDBJ databases">
        <title>Draft genome sequence of rust myrtle Austropuccinia psidii MF-1, a brazilian biotype.</title>
        <authorList>
            <person name="Quecine M.C."/>
            <person name="Pachon D.M.R."/>
            <person name="Bonatelli M.L."/>
            <person name="Correr F.H."/>
            <person name="Franceschini L.M."/>
            <person name="Leite T.F."/>
            <person name="Margarido G.R.A."/>
            <person name="Almeida C.A."/>
            <person name="Ferrarezi J.A."/>
            <person name="Labate C.A."/>
        </authorList>
    </citation>
    <scope>NUCLEOTIDE SEQUENCE</scope>
    <source>
        <strain evidence="1">MF-1</strain>
    </source>
</reference>
<dbReference type="PANTHER" id="PTHR11439:SF483">
    <property type="entry name" value="PEPTIDE SYNTHASE GLIP-LIKE, PUTATIVE (AFU_ORTHOLOGUE AFUA_3G12920)-RELATED"/>
    <property type="match status" value="1"/>
</dbReference>
<keyword evidence="2" id="KW-1185">Reference proteome</keyword>
<dbReference type="Proteomes" id="UP000765509">
    <property type="component" value="Unassembled WGS sequence"/>
</dbReference>
<proteinExistence type="predicted"/>
<organism evidence="1 2">
    <name type="scientific">Austropuccinia psidii MF-1</name>
    <dbReference type="NCBI Taxonomy" id="1389203"/>
    <lineage>
        <taxon>Eukaryota</taxon>
        <taxon>Fungi</taxon>
        <taxon>Dikarya</taxon>
        <taxon>Basidiomycota</taxon>
        <taxon>Pucciniomycotina</taxon>
        <taxon>Pucciniomycetes</taxon>
        <taxon>Pucciniales</taxon>
        <taxon>Sphaerophragmiaceae</taxon>
        <taxon>Austropuccinia</taxon>
    </lineage>
</organism>
<dbReference type="EMBL" id="AVOT02021277">
    <property type="protein sequence ID" value="MBW0510001.1"/>
    <property type="molecule type" value="Genomic_DNA"/>
</dbReference>
<accession>A0A9Q3DSW7</accession>
<dbReference type="OrthoDB" id="1922643at2759"/>
<evidence type="ECO:0008006" key="3">
    <source>
        <dbReference type="Google" id="ProtNLM"/>
    </source>
</evidence>
<dbReference type="PANTHER" id="PTHR11439">
    <property type="entry name" value="GAG-POL-RELATED RETROTRANSPOSON"/>
    <property type="match status" value="1"/>
</dbReference>
<comment type="caution">
    <text evidence="1">The sequence shown here is derived from an EMBL/GenBank/DDBJ whole genome shotgun (WGS) entry which is preliminary data.</text>
</comment>
<name>A0A9Q3DSW7_9BASI</name>
<gene>
    <name evidence="1" type="ORF">O181_049716</name>
</gene>